<reference key="2">
    <citation type="submission" date="2011-08" db="EMBL/GenBank/DDBJ databases">
        <title>Genome sequence of Naumovozyma castellii.</title>
        <authorList>
            <person name="Gordon J.L."/>
            <person name="Armisen D."/>
            <person name="Proux-Wera E."/>
            <person name="OhEigeartaigh S.S."/>
            <person name="Byrne K.P."/>
            <person name="Wolfe K.H."/>
        </authorList>
    </citation>
    <scope>NUCLEOTIDE SEQUENCE</scope>
    <source>
        <strain>Type strain:CBS 4309</strain>
    </source>
</reference>
<proteinExistence type="inferred from homology"/>
<accession>G0VIW6</accession>
<evidence type="ECO:0000313" key="6">
    <source>
        <dbReference type="EMBL" id="CCC71443.1"/>
    </source>
</evidence>
<dbReference type="OMA" id="LDWAAYV"/>
<feature type="compositionally biased region" description="Basic and acidic residues" evidence="4">
    <location>
        <begin position="1"/>
        <end position="10"/>
    </location>
</feature>
<dbReference type="InterPro" id="IPR027124">
    <property type="entry name" value="Swc5/CFDP1/2"/>
</dbReference>
<evidence type="ECO:0000256" key="2">
    <source>
        <dbReference type="ARBA" id="ARBA00019138"/>
    </source>
</evidence>
<gene>
    <name evidence="6" type="primary">NCAS0H01330</name>
    <name evidence="6" type="ordered locus">NCAS_0H01330</name>
</gene>
<dbReference type="PANTHER" id="PTHR48407:SF1">
    <property type="entry name" value="CRANIOFACIAL DEVELOPMENT PROTEIN 1"/>
    <property type="match status" value="1"/>
</dbReference>
<dbReference type="AlphaFoldDB" id="G0VIW6"/>
<dbReference type="RefSeq" id="XP_003677792.1">
    <property type="nucleotide sequence ID" value="XM_003677744.1"/>
</dbReference>
<dbReference type="PANTHER" id="PTHR48407">
    <property type="entry name" value="CRANIOFACIAL DEVELOPMENT PROTEIN 1"/>
    <property type="match status" value="1"/>
</dbReference>
<dbReference type="Pfam" id="PF07572">
    <property type="entry name" value="BCNT"/>
    <property type="match status" value="1"/>
</dbReference>
<feature type="compositionally biased region" description="Acidic residues" evidence="4">
    <location>
        <begin position="38"/>
        <end position="54"/>
    </location>
</feature>
<sequence>MVLEEKKSVLGEEVASSENEEYNEEEDEDFDPSKVTEEGEDLKDDGEDNDEEAYVDDKELEKTNNYASIESESGGLVKTRRARQVENELKRKRKYEELQVTSIPESINKVWEELNDAGRKRLSTTDSTGRKIGSSSVLAGNEEGLTNANEPEDKDTDNQILIERTYKFAGETIKEKKYVSKFSAEGQEYLNNLKFQEQKKETTTTKRQTTEVEDSGVDRTKSNIPDGIKLRRPLKRPPILEQIISGALKPKLTTLEKSKLDWASYVDKEGINDELRLFNKDGYLAKQDFLNRVETKKDQQYKELRQKQLQMQLNDTQNG</sequence>
<feature type="compositionally biased region" description="Polar residues" evidence="4">
    <location>
        <begin position="133"/>
        <end position="149"/>
    </location>
</feature>
<feature type="compositionally biased region" description="Acidic residues" evidence="4">
    <location>
        <begin position="18"/>
        <end position="30"/>
    </location>
</feature>
<dbReference type="Proteomes" id="UP000001640">
    <property type="component" value="Chromosome 8"/>
</dbReference>
<dbReference type="PROSITE" id="PS51279">
    <property type="entry name" value="BCNT_C"/>
    <property type="match status" value="1"/>
</dbReference>
<feature type="region of interest" description="Disordered" evidence="4">
    <location>
        <begin position="199"/>
        <end position="230"/>
    </location>
</feature>
<dbReference type="FunCoup" id="G0VIW6">
    <property type="interactions" value="516"/>
</dbReference>
<comment type="similarity">
    <text evidence="1">Belongs to the SWC5 family.</text>
</comment>
<feature type="region of interest" description="Disordered" evidence="4">
    <location>
        <begin position="1"/>
        <end position="82"/>
    </location>
</feature>
<dbReference type="eggNOG" id="KOG4776">
    <property type="taxonomic scope" value="Eukaryota"/>
</dbReference>
<dbReference type="GO" id="GO:0000812">
    <property type="term" value="C:Swr1 complex"/>
    <property type="evidence" value="ECO:0007669"/>
    <property type="project" value="EnsemblFungi"/>
</dbReference>
<evidence type="ECO:0000256" key="3">
    <source>
        <dbReference type="ARBA" id="ARBA00025222"/>
    </source>
</evidence>
<dbReference type="GeneID" id="96905122"/>
<evidence type="ECO:0000313" key="7">
    <source>
        <dbReference type="Proteomes" id="UP000001640"/>
    </source>
</evidence>
<dbReference type="EMBL" id="HE576759">
    <property type="protein sequence ID" value="CCC71443.1"/>
    <property type="molecule type" value="Genomic_DNA"/>
</dbReference>
<dbReference type="KEGG" id="ncs:NCAS_0H01330"/>
<keyword evidence="7" id="KW-1185">Reference proteome</keyword>
<dbReference type="GO" id="GO:0006338">
    <property type="term" value="P:chromatin remodeling"/>
    <property type="evidence" value="ECO:0007669"/>
    <property type="project" value="EnsemblFungi"/>
</dbReference>
<dbReference type="GO" id="GO:0005829">
    <property type="term" value="C:cytosol"/>
    <property type="evidence" value="ECO:0007669"/>
    <property type="project" value="EnsemblFungi"/>
</dbReference>
<evidence type="ECO:0000256" key="4">
    <source>
        <dbReference type="SAM" id="MobiDB-lite"/>
    </source>
</evidence>
<feature type="region of interest" description="Disordered" evidence="4">
    <location>
        <begin position="121"/>
        <end position="158"/>
    </location>
</feature>
<organism evidence="6 7">
    <name type="scientific">Naumovozyma castellii</name>
    <name type="common">Yeast</name>
    <name type="synonym">Saccharomyces castellii</name>
    <dbReference type="NCBI Taxonomy" id="27288"/>
    <lineage>
        <taxon>Eukaryota</taxon>
        <taxon>Fungi</taxon>
        <taxon>Dikarya</taxon>
        <taxon>Ascomycota</taxon>
        <taxon>Saccharomycotina</taxon>
        <taxon>Saccharomycetes</taxon>
        <taxon>Saccharomycetales</taxon>
        <taxon>Saccharomycetaceae</taxon>
        <taxon>Naumovozyma</taxon>
    </lineage>
</organism>
<dbReference type="STRING" id="1064592.G0VIW6"/>
<dbReference type="InParanoid" id="G0VIW6"/>
<reference evidence="6 7" key="1">
    <citation type="journal article" date="2011" name="Proc. Natl. Acad. Sci. U.S.A.">
        <title>Evolutionary erosion of yeast sex chromosomes by mating-type switching accidents.</title>
        <authorList>
            <person name="Gordon J.L."/>
            <person name="Armisen D."/>
            <person name="Proux-Wera E."/>
            <person name="Oheigeartaigh S.S."/>
            <person name="Byrne K.P."/>
            <person name="Wolfe K.H."/>
        </authorList>
    </citation>
    <scope>NUCLEOTIDE SEQUENCE [LARGE SCALE GENOMIC DNA]</scope>
    <source>
        <strain evidence="7">ATCC 76901 / BCRC 22586 / CBS 4309 / NBRC 1992 / NRRL Y-12630</strain>
    </source>
</reference>
<feature type="domain" description="BCNT-C" evidence="5">
    <location>
        <begin position="234"/>
        <end position="311"/>
    </location>
</feature>
<dbReference type="InterPro" id="IPR011421">
    <property type="entry name" value="BCNT-C"/>
</dbReference>
<dbReference type="OrthoDB" id="445677at2759"/>
<feature type="compositionally biased region" description="Basic and acidic residues" evidence="4">
    <location>
        <begin position="199"/>
        <end position="221"/>
    </location>
</feature>
<name>G0VIW6_NAUCA</name>
<evidence type="ECO:0000256" key="1">
    <source>
        <dbReference type="ARBA" id="ARBA00010465"/>
    </source>
</evidence>
<evidence type="ECO:0000259" key="5">
    <source>
        <dbReference type="PROSITE" id="PS51279"/>
    </source>
</evidence>
<comment type="function">
    <text evidence="3">Component of the SWR1 complex which mediates the ATP-dependent exchange of histone H2A for the H2A variant HZT1 leading to transcriptional regulation of selected genes by chromatin remodeling. Involved in chromosome stability.</text>
</comment>
<protein>
    <recommendedName>
        <fullName evidence="2">SWR1-complex protein 5</fullName>
    </recommendedName>
</protein>
<dbReference type="HOGENOM" id="CLU_062474_1_0_1"/>